<gene>
    <name evidence="1" type="ORF">VCR4J5_1480005</name>
</gene>
<reference evidence="1 2" key="1">
    <citation type="submission" date="2014-06" db="EMBL/GenBank/DDBJ databases">
        <authorList>
            <person name="Le Roux F."/>
        </authorList>
    </citation>
    <scope>NUCLEOTIDE SEQUENCE [LARGE SCALE GENOMIC DNA]</scope>
    <source>
        <strain evidence="1 2">J5-4</strain>
    </source>
</reference>
<keyword evidence="2" id="KW-1185">Reference proteome</keyword>
<dbReference type="Proteomes" id="UP000049077">
    <property type="component" value="Unassembled WGS sequence"/>
</dbReference>
<accession>A0ABM9QNW5</accession>
<evidence type="ECO:0000313" key="2">
    <source>
        <dbReference type="Proteomes" id="UP000049077"/>
    </source>
</evidence>
<proteinExistence type="predicted"/>
<protein>
    <submittedName>
        <fullName evidence="1">Uncharacterized protein</fullName>
    </submittedName>
</protein>
<evidence type="ECO:0000313" key="1">
    <source>
        <dbReference type="EMBL" id="CDT07817.1"/>
    </source>
</evidence>
<sequence>MQRLAFSVQVEFSAYSSILNKLSDGVVHCLTLHQSTLNLVN</sequence>
<name>A0ABM9QNW5_9VIBR</name>
<comment type="caution">
    <text evidence="1">The sequence shown here is derived from an EMBL/GenBank/DDBJ whole genome shotgun (WGS) entry which is preliminary data.</text>
</comment>
<organism evidence="1 2">
    <name type="scientific">Vibrio crassostreae</name>
    <dbReference type="NCBI Taxonomy" id="246167"/>
    <lineage>
        <taxon>Bacteria</taxon>
        <taxon>Pseudomonadati</taxon>
        <taxon>Pseudomonadota</taxon>
        <taxon>Gammaproteobacteria</taxon>
        <taxon>Vibrionales</taxon>
        <taxon>Vibrionaceae</taxon>
        <taxon>Vibrio</taxon>
    </lineage>
</organism>
<dbReference type="EMBL" id="CCJX01000055">
    <property type="protein sequence ID" value="CDT07817.1"/>
    <property type="molecule type" value="Genomic_DNA"/>
</dbReference>